<evidence type="ECO:0000313" key="1">
    <source>
        <dbReference type="EMBL" id="TGX96125.1"/>
    </source>
</evidence>
<sequence>MKTIDIILTFSLSCIMSVSCIGKKSDGKVVSNEVELQMEEIHFPQQDVLQLKSYYLSSPVHGDSVNILIGYNYRLHSLDYLDLESKRVTQVTLPAKGPHAISRLSGIYAHSLDSVWVSDDSEHVFLVDSRGTVNCIVDLREFLDDTEQLLINTNYAIHTSRLYYNKNRQSLMFLTQNLSSKAFTVKEVFINQKKEAAIYKLSPSNIIPDMSEGYSYMSCPNVNYTGENIIYNYPTESSIYTLNILTNVRSSVTAESSYTSNVVEKCTSGKDYAASERHRLENPYFYDVMYIPKYKIYARLHIDKVEFDADKGIEKLINDRDLYLMLFNDEMKKMCEVKLVKHRYNYFTGWSVSYGGIVLFVDNVLDTENDTDDLIIDFVNPR</sequence>
<protein>
    <recommendedName>
        <fullName evidence="3">DUF4221 domain-containing protein</fullName>
    </recommendedName>
</protein>
<comment type="caution">
    <text evidence="1">The sequence shown here is derived from an EMBL/GenBank/DDBJ whole genome shotgun (WGS) entry which is preliminary data.</text>
</comment>
<proteinExistence type="predicted"/>
<dbReference type="PROSITE" id="PS51257">
    <property type="entry name" value="PROKAR_LIPOPROTEIN"/>
    <property type="match status" value="1"/>
</dbReference>
<gene>
    <name evidence="1" type="ORF">E5356_20210</name>
</gene>
<name>A0A4S2A6J2_9BACE</name>
<reference evidence="1 2" key="1">
    <citation type="submission" date="2019-04" db="EMBL/GenBank/DDBJ databases">
        <title>Microbes associate with the intestines of laboratory mice.</title>
        <authorList>
            <person name="Navarre W."/>
            <person name="Wong E."/>
            <person name="Huang K."/>
            <person name="Tropini C."/>
            <person name="Ng K."/>
            <person name="Yu B."/>
        </authorList>
    </citation>
    <scope>NUCLEOTIDE SEQUENCE [LARGE SCALE GENOMIC DNA]</scope>
    <source>
        <strain evidence="1 2">NM70_E10</strain>
    </source>
</reference>
<evidence type="ECO:0000313" key="2">
    <source>
        <dbReference type="Proteomes" id="UP000305751"/>
    </source>
</evidence>
<dbReference type="RefSeq" id="WP_136015156.1">
    <property type="nucleotide sequence ID" value="NZ_CAJTBC010000058.1"/>
</dbReference>
<accession>A0A4S2A6J2</accession>
<evidence type="ECO:0008006" key="3">
    <source>
        <dbReference type="Google" id="ProtNLM"/>
    </source>
</evidence>
<dbReference type="Proteomes" id="UP000305751">
    <property type="component" value="Unassembled WGS sequence"/>
</dbReference>
<dbReference type="EMBL" id="SRZA01000148">
    <property type="protein sequence ID" value="TGX96125.1"/>
    <property type="molecule type" value="Genomic_DNA"/>
</dbReference>
<dbReference type="AlphaFoldDB" id="A0A4S2A6J2"/>
<organism evidence="1 2">
    <name type="scientific">Bacteroides acidifaciens</name>
    <dbReference type="NCBI Taxonomy" id="85831"/>
    <lineage>
        <taxon>Bacteria</taxon>
        <taxon>Pseudomonadati</taxon>
        <taxon>Bacteroidota</taxon>
        <taxon>Bacteroidia</taxon>
        <taxon>Bacteroidales</taxon>
        <taxon>Bacteroidaceae</taxon>
        <taxon>Bacteroides</taxon>
    </lineage>
</organism>
<keyword evidence="2" id="KW-1185">Reference proteome</keyword>